<dbReference type="PROSITE" id="PS50002">
    <property type="entry name" value="SH3"/>
    <property type="match status" value="1"/>
</dbReference>
<dbReference type="InterPro" id="IPR001452">
    <property type="entry name" value="SH3_domain"/>
</dbReference>
<dbReference type="PANTHER" id="PTHR14167">
    <property type="entry name" value="SH3 DOMAIN-CONTAINING"/>
    <property type="match status" value="1"/>
</dbReference>
<evidence type="ECO:0000256" key="1">
    <source>
        <dbReference type="ARBA" id="ARBA00022443"/>
    </source>
</evidence>
<accession>A0A914W5H6</accession>
<dbReference type="CDD" id="cd00174">
    <property type="entry name" value="SH3"/>
    <property type="match status" value="1"/>
</dbReference>
<evidence type="ECO:0000313" key="6">
    <source>
        <dbReference type="WBParaSite" id="PSAMB.scaffold3195size19299.g20636.t1"/>
    </source>
</evidence>
<evidence type="ECO:0000259" key="4">
    <source>
        <dbReference type="PROSITE" id="PS50002"/>
    </source>
</evidence>
<keyword evidence="1 2" id="KW-0728">SH3 domain</keyword>
<dbReference type="AlphaFoldDB" id="A0A914W5H6"/>
<reference evidence="6" key="1">
    <citation type="submission" date="2022-11" db="UniProtKB">
        <authorList>
            <consortium name="WormBaseParasite"/>
        </authorList>
    </citation>
    <scope>IDENTIFICATION</scope>
</reference>
<dbReference type="Gene3D" id="2.30.30.40">
    <property type="entry name" value="SH3 Domains"/>
    <property type="match status" value="1"/>
</dbReference>
<feature type="region of interest" description="Disordered" evidence="3">
    <location>
        <begin position="1"/>
        <end position="36"/>
    </location>
</feature>
<dbReference type="Proteomes" id="UP000887566">
    <property type="component" value="Unplaced"/>
</dbReference>
<dbReference type="PANTHER" id="PTHR14167:SF116">
    <property type="entry name" value="CAP, ISOFORM AC"/>
    <property type="match status" value="1"/>
</dbReference>
<feature type="domain" description="SH3" evidence="4">
    <location>
        <begin position="49"/>
        <end position="110"/>
    </location>
</feature>
<evidence type="ECO:0000256" key="2">
    <source>
        <dbReference type="PROSITE-ProRule" id="PRU00192"/>
    </source>
</evidence>
<keyword evidence="5" id="KW-1185">Reference proteome</keyword>
<dbReference type="InterPro" id="IPR050384">
    <property type="entry name" value="Endophilin_SH3RF"/>
</dbReference>
<protein>
    <submittedName>
        <fullName evidence="6">SH3 domain-containing protein</fullName>
    </submittedName>
</protein>
<dbReference type="WBParaSite" id="PSAMB.scaffold3195size19299.g20636.t1">
    <property type="protein sequence ID" value="PSAMB.scaffold3195size19299.g20636.t1"/>
    <property type="gene ID" value="PSAMB.scaffold3195size19299.g20636"/>
</dbReference>
<proteinExistence type="predicted"/>
<evidence type="ECO:0000313" key="5">
    <source>
        <dbReference type="Proteomes" id="UP000887566"/>
    </source>
</evidence>
<dbReference type="Pfam" id="PF14604">
    <property type="entry name" value="SH3_9"/>
    <property type="match status" value="1"/>
</dbReference>
<evidence type="ECO:0000256" key="3">
    <source>
        <dbReference type="SAM" id="MobiDB-lite"/>
    </source>
</evidence>
<dbReference type="SUPFAM" id="SSF50044">
    <property type="entry name" value="SH3-domain"/>
    <property type="match status" value="1"/>
</dbReference>
<sequence length="110" mass="12298">PSTVAILPATNDGRELGDGQSSQSSTSSPRHPVTRRDSYIYERIGGETNDPIICNVLYDFTPENDDELALRAGERVVVDRQVSEDWWEGHVLGTDFEGLFPTNYIELLKT</sequence>
<name>A0A914W5H6_9BILA</name>
<dbReference type="PRINTS" id="PR00452">
    <property type="entry name" value="SH3DOMAIN"/>
</dbReference>
<organism evidence="5 6">
    <name type="scientific">Plectus sambesii</name>
    <dbReference type="NCBI Taxonomy" id="2011161"/>
    <lineage>
        <taxon>Eukaryota</taxon>
        <taxon>Metazoa</taxon>
        <taxon>Ecdysozoa</taxon>
        <taxon>Nematoda</taxon>
        <taxon>Chromadorea</taxon>
        <taxon>Plectida</taxon>
        <taxon>Plectina</taxon>
        <taxon>Plectoidea</taxon>
        <taxon>Plectidae</taxon>
        <taxon>Plectus</taxon>
    </lineage>
</organism>
<dbReference type="SMART" id="SM00326">
    <property type="entry name" value="SH3"/>
    <property type="match status" value="1"/>
</dbReference>
<dbReference type="InterPro" id="IPR036028">
    <property type="entry name" value="SH3-like_dom_sf"/>
</dbReference>